<comment type="pathway">
    <text evidence="1">Protein modification; protein ubiquitination.</text>
</comment>
<dbReference type="GO" id="GO:0005634">
    <property type="term" value="C:nucleus"/>
    <property type="evidence" value="ECO:0007669"/>
    <property type="project" value="TreeGrafter"/>
</dbReference>
<sequence>MPFISKDWRSPGEEWVKTQEGWEKKKVLECTSSVQFGDHLKDKVKLVSKKLGERNIARPCFKPDHRLFNYKAQVRPHQEYSLSPLAWGTAIPTLASRPHSTSSVLNLRRPATIWTARFV</sequence>
<accession>A0A4C1TZ74</accession>
<dbReference type="STRING" id="151549.A0A4C1TZ74"/>
<dbReference type="EMBL" id="BGZK01000107">
    <property type="protein sequence ID" value="GBP19381.1"/>
    <property type="molecule type" value="Genomic_DNA"/>
</dbReference>
<dbReference type="AlphaFoldDB" id="A0A4C1TZ74"/>
<keyword evidence="2" id="KW-0833">Ubl conjugation pathway</keyword>
<evidence type="ECO:0000313" key="4">
    <source>
        <dbReference type="Proteomes" id="UP000299102"/>
    </source>
</evidence>
<proteinExistence type="predicted"/>
<evidence type="ECO:0000313" key="3">
    <source>
        <dbReference type="EMBL" id="GBP19381.1"/>
    </source>
</evidence>
<organism evidence="3 4">
    <name type="scientific">Eumeta variegata</name>
    <name type="common">Bagworm moth</name>
    <name type="synonym">Eumeta japonica</name>
    <dbReference type="NCBI Taxonomy" id="151549"/>
    <lineage>
        <taxon>Eukaryota</taxon>
        <taxon>Metazoa</taxon>
        <taxon>Ecdysozoa</taxon>
        <taxon>Arthropoda</taxon>
        <taxon>Hexapoda</taxon>
        <taxon>Insecta</taxon>
        <taxon>Pterygota</taxon>
        <taxon>Neoptera</taxon>
        <taxon>Endopterygota</taxon>
        <taxon>Lepidoptera</taxon>
        <taxon>Glossata</taxon>
        <taxon>Ditrysia</taxon>
        <taxon>Tineoidea</taxon>
        <taxon>Psychidae</taxon>
        <taxon>Oiketicinae</taxon>
        <taxon>Eumeta</taxon>
    </lineage>
</organism>
<dbReference type="GO" id="GO:0005737">
    <property type="term" value="C:cytoplasm"/>
    <property type="evidence" value="ECO:0007669"/>
    <property type="project" value="TreeGrafter"/>
</dbReference>
<dbReference type="OrthoDB" id="9991467at2759"/>
<evidence type="ECO:0000256" key="1">
    <source>
        <dbReference type="ARBA" id="ARBA00004906"/>
    </source>
</evidence>
<gene>
    <name evidence="3" type="ORF">EVAR_12422_1</name>
</gene>
<comment type="caution">
    <text evidence="3">The sequence shown here is derived from an EMBL/GenBank/DDBJ whole genome shotgun (WGS) entry which is preliminary data.</text>
</comment>
<dbReference type="GO" id="GO:0016567">
    <property type="term" value="P:protein ubiquitination"/>
    <property type="evidence" value="ECO:0007669"/>
    <property type="project" value="TreeGrafter"/>
</dbReference>
<evidence type="ECO:0000256" key="2">
    <source>
        <dbReference type="ARBA" id="ARBA00022786"/>
    </source>
</evidence>
<dbReference type="GO" id="GO:0019005">
    <property type="term" value="C:SCF ubiquitin ligase complex"/>
    <property type="evidence" value="ECO:0007669"/>
    <property type="project" value="TreeGrafter"/>
</dbReference>
<reference evidence="3 4" key="1">
    <citation type="journal article" date="2019" name="Commun. Biol.">
        <title>The bagworm genome reveals a unique fibroin gene that provides high tensile strength.</title>
        <authorList>
            <person name="Kono N."/>
            <person name="Nakamura H."/>
            <person name="Ohtoshi R."/>
            <person name="Tomita M."/>
            <person name="Numata K."/>
            <person name="Arakawa K."/>
        </authorList>
    </citation>
    <scope>NUCLEOTIDE SEQUENCE [LARGE SCALE GENOMIC DNA]</scope>
</reference>
<protein>
    <submittedName>
        <fullName evidence="3">Uncharacterized protein</fullName>
    </submittedName>
</protein>
<keyword evidence="4" id="KW-1185">Reference proteome</keyword>
<dbReference type="PANTHER" id="PTHR13123">
    <property type="entry name" value="LD30288P"/>
    <property type="match status" value="1"/>
</dbReference>
<dbReference type="Proteomes" id="UP000299102">
    <property type="component" value="Unassembled WGS sequence"/>
</dbReference>
<dbReference type="InterPro" id="IPR040394">
    <property type="entry name" value="FBX25/32"/>
</dbReference>
<name>A0A4C1TZ74_EUMVA</name>
<dbReference type="PANTHER" id="PTHR13123:SF7">
    <property type="entry name" value="LD30288P"/>
    <property type="match status" value="1"/>
</dbReference>